<dbReference type="AlphaFoldDB" id="A0A0H3JWQ8"/>
<gene>
    <name evidence="1" type="ordered locus">SAV0032</name>
</gene>
<evidence type="ECO:0000313" key="1">
    <source>
        <dbReference type="EMBL" id="BAB56194.1"/>
    </source>
</evidence>
<reference evidence="1 2" key="1">
    <citation type="journal article" date="2001" name="Lancet">
        <title>Whole genome sequencing of meticillin-resistant Staphylococcus aureus.</title>
        <authorList>
            <person name="Kuroda M."/>
            <person name="Ohta T."/>
            <person name="Uchiyama I."/>
            <person name="Baba T."/>
            <person name="Yuzawa H."/>
            <person name="Kobayashi I."/>
            <person name="Cui L."/>
            <person name="Oguchi A."/>
            <person name="Aoki K."/>
            <person name="Nagai Y."/>
            <person name="Lian J."/>
            <person name="Ito T."/>
            <person name="Kanamori M."/>
            <person name="Matsumaru H."/>
            <person name="Maruyama A."/>
            <person name="Murakami H."/>
            <person name="Hosoyama A."/>
            <person name="Mizutani-Ui Y."/>
            <person name="Takahashi N.K."/>
            <person name="Sawano T."/>
            <person name="Inoue R."/>
            <person name="Kaito C."/>
            <person name="Sekimizu K."/>
            <person name="Hirakawa H."/>
            <person name="Kuhara S."/>
            <person name="Goto S."/>
            <person name="Yabuzaki J."/>
            <person name="Kanehisa M."/>
            <person name="Yamashita A."/>
            <person name="Oshima K."/>
            <person name="Furuya K."/>
            <person name="Yoshino C."/>
            <person name="Shiba T."/>
            <person name="Hattori M."/>
            <person name="Ogasawara N."/>
            <person name="Hayashi H."/>
            <person name="Hiramatsu K."/>
        </authorList>
    </citation>
    <scope>NUCLEOTIDE SEQUENCE [LARGE SCALE GENOMIC DNA]</scope>
    <source>
        <strain evidence="2">Mu50 / ATCC 700699</strain>
    </source>
</reference>
<evidence type="ECO:0000313" key="2">
    <source>
        <dbReference type="Proteomes" id="UP000002481"/>
    </source>
</evidence>
<proteinExistence type="predicted"/>
<dbReference type="EMBL" id="BA000017">
    <property type="protein sequence ID" value="BAB56194.1"/>
    <property type="molecule type" value="Genomic_DNA"/>
</dbReference>
<name>A0A0H3JWQ8_STAAM</name>
<sequence>MLCEAVGSADQNHKTFKTFLFFTRKKKQKNLPSATSAKGGFALVLV</sequence>
<dbReference type="Proteomes" id="UP000002481">
    <property type="component" value="Chromosome"/>
</dbReference>
<organism evidence="1 2">
    <name type="scientific">Staphylococcus aureus (strain Mu50 / ATCC 700699)</name>
    <dbReference type="NCBI Taxonomy" id="158878"/>
    <lineage>
        <taxon>Bacteria</taxon>
        <taxon>Bacillati</taxon>
        <taxon>Bacillota</taxon>
        <taxon>Bacilli</taxon>
        <taxon>Bacillales</taxon>
        <taxon>Staphylococcaceae</taxon>
        <taxon>Staphylococcus</taxon>
    </lineage>
</organism>
<protein>
    <submittedName>
        <fullName evidence="1">Uncharacterized protein</fullName>
    </submittedName>
</protein>
<accession>A0A0H3JWQ8</accession>
<dbReference type="KEGG" id="sav:SAV0032"/>
<dbReference type="HOGENOM" id="CLU_3189198_0_0_9"/>